<feature type="region of interest" description="Disordered" evidence="1">
    <location>
        <begin position="281"/>
        <end position="333"/>
    </location>
</feature>
<feature type="compositionally biased region" description="Basic and acidic residues" evidence="1">
    <location>
        <begin position="191"/>
        <end position="202"/>
    </location>
</feature>
<protein>
    <submittedName>
        <fullName evidence="2">Uncharacterized protein</fullName>
    </submittedName>
</protein>
<evidence type="ECO:0000256" key="1">
    <source>
        <dbReference type="SAM" id="MobiDB-lite"/>
    </source>
</evidence>
<feature type="compositionally biased region" description="Polar residues" evidence="1">
    <location>
        <begin position="252"/>
        <end position="263"/>
    </location>
</feature>
<dbReference type="AlphaFoldDB" id="A0AAD7XIA3"/>
<feature type="region of interest" description="Disordered" evidence="1">
    <location>
        <begin position="182"/>
        <end position="209"/>
    </location>
</feature>
<comment type="caution">
    <text evidence="2">The sequence shown here is derived from an EMBL/GenBank/DDBJ whole genome shotgun (WGS) entry which is preliminary data.</text>
</comment>
<reference evidence="2" key="1">
    <citation type="submission" date="2022-11" db="EMBL/GenBank/DDBJ databases">
        <title>Genome Sequence of Cubamyces cubensis.</title>
        <authorList>
            <person name="Buettner E."/>
        </authorList>
    </citation>
    <scope>NUCLEOTIDE SEQUENCE</scope>
    <source>
        <strain evidence="2">MPL-01</strain>
    </source>
</reference>
<name>A0AAD7XIA3_9APHY</name>
<sequence length="340" mass="36778">MFELMVCGESPPQGAKIPYFVSQLQTFGVNRYSKQTAFEYVRWPTLTLCVSSESFRSSAIAIITTEHIQTTTAAVLQMSQNSSFTSTSAQTTSRASTGSVIKTTTPYLTVESPGASPSVTSVELAKNSSSSILRTTATRSQPARGNTSGPTAAALLPHMRTAIPAGTIVGIVVAIMTCGPASTQVDEDGSGDPRRRNARSTDKFPFLPAPQTSELSFTSLLRRFRAPKTSEALQNRSSATFDPNAMVRQDNRGVSSLRTSSYTEPLPEYGAWDRKSFTTRSAEADTSSADFDFGSESDTHTSEREREKPLSGCDRATHKRRPDPVSPAEGGLLRLLRRVL</sequence>
<dbReference type="EMBL" id="JAPEVG010000010">
    <property type="protein sequence ID" value="KAJ8496946.1"/>
    <property type="molecule type" value="Genomic_DNA"/>
</dbReference>
<feature type="compositionally biased region" description="Polar residues" evidence="1">
    <location>
        <begin position="231"/>
        <end position="241"/>
    </location>
</feature>
<evidence type="ECO:0000313" key="3">
    <source>
        <dbReference type="Proteomes" id="UP001215151"/>
    </source>
</evidence>
<organism evidence="2 3">
    <name type="scientific">Trametes cubensis</name>
    <dbReference type="NCBI Taxonomy" id="1111947"/>
    <lineage>
        <taxon>Eukaryota</taxon>
        <taxon>Fungi</taxon>
        <taxon>Dikarya</taxon>
        <taxon>Basidiomycota</taxon>
        <taxon>Agaricomycotina</taxon>
        <taxon>Agaricomycetes</taxon>
        <taxon>Polyporales</taxon>
        <taxon>Polyporaceae</taxon>
        <taxon>Trametes</taxon>
    </lineage>
</organism>
<keyword evidence="3" id="KW-1185">Reference proteome</keyword>
<evidence type="ECO:0000313" key="2">
    <source>
        <dbReference type="EMBL" id="KAJ8496946.1"/>
    </source>
</evidence>
<proteinExistence type="predicted"/>
<gene>
    <name evidence="2" type="ORF">ONZ51_g800</name>
</gene>
<feature type="compositionally biased region" description="Basic and acidic residues" evidence="1">
    <location>
        <begin position="297"/>
        <end position="309"/>
    </location>
</feature>
<accession>A0AAD7XIA3</accession>
<dbReference type="Proteomes" id="UP001215151">
    <property type="component" value="Unassembled WGS sequence"/>
</dbReference>
<feature type="region of interest" description="Disordered" evidence="1">
    <location>
        <begin position="228"/>
        <end position="269"/>
    </location>
</feature>